<feature type="domain" description="Inverse autotransporter beta-domain" evidence="2">
    <location>
        <begin position="122"/>
        <end position="201"/>
    </location>
</feature>
<dbReference type="AlphaFoldDB" id="A0AAN5MJ02"/>
<feature type="region of interest" description="Disordered" evidence="1">
    <location>
        <begin position="1"/>
        <end position="86"/>
    </location>
</feature>
<dbReference type="InterPro" id="IPR051715">
    <property type="entry name" value="Intimin-Invasin_domain"/>
</dbReference>
<evidence type="ECO:0000259" key="2">
    <source>
        <dbReference type="Pfam" id="PF11924"/>
    </source>
</evidence>
<dbReference type="Proteomes" id="UP000865968">
    <property type="component" value="Unassembled WGS sequence"/>
</dbReference>
<feature type="non-terminal residue" evidence="3">
    <location>
        <position position="201"/>
    </location>
</feature>
<sequence length="201" mass="20910">MMSETVDGLNALMDTSPAPSLQPQGERAASGSTLSGEGFTVEMPSGSEYGVMPAGSDSGFISGQNGMPFPMSVSTLPDPANPAPRDNTVRTDDIFSALPTLGLPDISPQDEAAQSEARLAGNASQAGQILSSDDAVDASIGYVRGIGENLLNQQVNDWLNQVGHARIQFGSNKTGDADLLVPLIDNPNSLLFSQIGFRAND</sequence>
<comment type="caution">
    <text evidence="3">The sequence shown here is derived from an EMBL/GenBank/DDBJ whole genome shotgun (WGS) entry which is preliminary data.</text>
</comment>
<dbReference type="GO" id="GO:0009279">
    <property type="term" value="C:cell outer membrane"/>
    <property type="evidence" value="ECO:0007669"/>
    <property type="project" value="TreeGrafter"/>
</dbReference>
<proteinExistence type="predicted"/>
<accession>A0AAN5MJ02</accession>
<gene>
    <name evidence="3" type="ORF">I8608_004033</name>
</gene>
<evidence type="ECO:0000256" key="1">
    <source>
        <dbReference type="SAM" id="MobiDB-lite"/>
    </source>
</evidence>
<dbReference type="Pfam" id="PF11924">
    <property type="entry name" value="IAT_beta"/>
    <property type="match status" value="1"/>
</dbReference>
<name>A0AAN5MJ02_MORMO</name>
<reference evidence="3" key="1">
    <citation type="journal article" date="2018" name="Genome Biol.">
        <title>SKESA: strategic k-mer extension for scrupulous assemblies.</title>
        <authorList>
            <person name="Souvorov A."/>
            <person name="Agarwala R."/>
            <person name="Lipman D.J."/>
        </authorList>
    </citation>
    <scope>NUCLEOTIDE SEQUENCE</scope>
    <source>
        <strain evidence="3">Morganella morganii ARLG-3209</strain>
    </source>
</reference>
<organism evidence="3 4">
    <name type="scientific">Morganella morganii</name>
    <name type="common">Proteus morganii</name>
    <dbReference type="NCBI Taxonomy" id="582"/>
    <lineage>
        <taxon>Bacteria</taxon>
        <taxon>Pseudomonadati</taxon>
        <taxon>Pseudomonadota</taxon>
        <taxon>Gammaproteobacteria</taxon>
        <taxon>Enterobacterales</taxon>
        <taxon>Morganellaceae</taxon>
        <taxon>Morganella</taxon>
    </lineage>
</organism>
<dbReference type="InterPro" id="IPR024519">
    <property type="entry name" value="IAT_beta"/>
</dbReference>
<dbReference type="PANTHER" id="PTHR39576:SF2">
    <property type="entry name" value="ATTACHING AND EFFACING PROTEIN HOMOLOG-RELATED"/>
    <property type="match status" value="1"/>
</dbReference>
<protein>
    <recommendedName>
        <fullName evidence="2">Inverse autotransporter beta-domain domain-containing protein</fullName>
    </recommendedName>
</protein>
<evidence type="ECO:0000313" key="4">
    <source>
        <dbReference type="Proteomes" id="UP000865968"/>
    </source>
</evidence>
<evidence type="ECO:0000313" key="3">
    <source>
        <dbReference type="EMBL" id="HAT3811111.1"/>
    </source>
</evidence>
<reference evidence="3" key="2">
    <citation type="submission" date="2020-10" db="EMBL/GenBank/DDBJ databases">
        <authorList>
            <consortium name="NCBI Pathogen Detection Project"/>
        </authorList>
    </citation>
    <scope>NUCLEOTIDE SEQUENCE</scope>
    <source>
        <strain evidence="3">Morganella morganii ARLG-3209</strain>
    </source>
</reference>
<dbReference type="EMBL" id="DACSWI010000025">
    <property type="protein sequence ID" value="HAT3811111.1"/>
    <property type="molecule type" value="Genomic_DNA"/>
</dbReference>
<dbReference type="PANTHER" id="PTHR39576">
    <property type="entry name" value="ATTACHING AND EFFACING PROTEIN HOMOLOG-RELATED-RELATED"/>
    <property type="match status" value="1"/>
</dbReference>